<evidence type="ECO:0000256" key="9">
    <source>
        <dbReference type="SAM" id="Phobius"/>
    </source>
</evidence>
<feature type="transmembrane region" description="Helical" evidence="9">
    <location>
        <begin position="248"/>
        <end position="265"/>
    </location>
</feature>
<comment type="function">
    <text evidence="7">Member of a perinuclear network that controls recombination at multiple loci to maintain genome stability. Required for rDNA repeat stability.</text>
</comment>
<feature type="compositionally biased region" description="Low complexity" evidence="8">
    <location>
        <begin position="553"/>
        <end position="565"/>
    </location>
</feature>
<dbReference type="Pfam" id="PF10332">
    <property type="entry name" value="DUF2418"/>
    <property type="match status" value="1"/>
</dbReference>
<gene>
    <name evidence="10" type="ORF">LAME_0A00870G</name>
</gene>
<keyword evidence="6 9" id="KW-0472">Membrane</keyword>
<evidence type="ECO:0000256" key="2">
    <source>
        <dbReference type="ARBA" id="ARBA00007900"/>
    </source>
</evidence>
<feature type="compositionally biased region" description="Polar residues" evidence="8">
    <location>
        <begin position="415"/>
        <end position="425"/>
    </location>
</feature>
<comment type="subcellular location">
    <subcellularLocation>
        <location evidence="1">Nucleus membrane</location>
        <topology evidence="1">Multi-pass membrane protein</topology>
    </subcellularLocation>
</comment>
<protein>
    <recommendedName>
        <fullName evidence="3">Nuclear rim protein 1</fullName>
    </recommendedName>
</protein>
<organism evidence="10 11">
    <name type="scientific">Lachancea meyersii CBS 8951</name>
    <dbReference type="NCBI Taxonomy" id="1266667"/>
    <lineage>
        <taxon>Eukaryota</taxon>
        <taxon>Fungi</taxon>
        <taxon>Dikarya</taxon>
        <taxon>Ascomycota</taxon>
        <taxon>Saccharomycotina</taxon>
        <taxon>Saccharomycetes</taxon>
        <taxon>Saccharomycetales</taxon>
        <taxon>Saccharomycetaceae</taxon>
        <taxon>Lachancea</taxon>
    </lineage>
</organism>
<feature type="transmembrane region" description="Helical" evidence="9">
    <location>
        <begin position="140"/>
        <end position="166"/>
    </location>
</feature>
<dbReference type="InterPro" id="IPR018819">
    <property type="entry name" value="Nur1/Mug154"/>
</dbReference>
<dbReference type="OrthoDB" id="3363151at2759"/>
<comment type="similarity">
    <text evidence="2">Belongs to the NUR1 family.</text>
</comment>
<evidence type="ECO:0000256" key="5">
    <source>
        <dbReference type="ARBA" id="ARBA00022989"/>
    </source>
</evidence>
<accession>A0A1G4ILF6</accession>
<evidence type="ECO:0000256" key="4">
    <source>
        <dbReference type="ARBA" id="ARBA00022692"/>
    </source>
</evidence>
<dbReference type="AlphaFoldDB" id="A0A1G4ILF6"/>
<evidence type="ECO:0000256" key="3">
    <source>
        <dbReference type="ARBA" id="ARBA00018310"/>
    </source>
</evidence>
<reference evidence="11" key="1">
    <citation type="submission" date="2016-03" db="EMBL/GenBank/DDBJ databases">
        <authorList>
            <person name="Devillers Hugo."/>
        </authorList>
    </citation>
    <scope>NUCLEOTIDE SEQUENCE [LARGE SCALE GENOMIC DNA]</scope>
</reference>
<dbReference type="GO" id="GO:0043007">
    <property type="term" value="P:maintenance of rDNA"/>
    <property type="evidence" value="ECO:0007669"/>
    <property type="project" value="TreeGrafter"/>
</dbReference>
<evidence type="ECO:0000313" key="11">
    <source>
        <dbReference type="Proteomes" id="UP000191144"/>
    </source>
</evidence>
<dbReference type="PANTHER" id="PTHR28293">
    <property type="entry name" value="NUCLEAR RIM PROTEIN 1"/>
    <property type="match status" value="1"/>
</dbReference>
<evidence type="ECO:0000256" key="8">
    <source>
        <dbReference type="SAM" id="MobiDB-lite"/>
    </source>
</evidence>
<name>A0A1G4ILF6_9SACH</name>
<keyword evidence="4 9" id="KW-0812">Transmembrane</keyword>
<dbReference type="PANTHER" id="PTHR28293:SF1">
    <property type="entry name" value="NUCLEAR RIM PROTEIN 1"/>
    <property type="match status" value="1"/>
</dbReference>
<dbReference type="EMBL" id="LT598483">
    <property type="protein sequence ID" value="SCU77366.1"/>
    <property type="molecule type" value="Genomic_DNA"/>
</dbReference>
<evidence type="ECO:0000256" key="6">
    <source>
        <dbReference type="ARBA" id="ARBA00023136"/>
    </source>
</evidence>
<dbReference type="GO" id="GO:0031965">
    <property type="term" value="C:nuclear membrane"/>
    <property type="evidence" value="ECO:0007669"/>
    <property type="project" value="UniProtKB-SubCell"/>
</dbReference>
<dbReference type="GO" id="GO:0007096">
    <property type="term" value="P:regulation of exit from mitosis"/>
    <property type="evidence" value="ECO:0007669"/>
    <property type="project" value="TreeGrafter"/>
</dbReference>
<feature type="region of interest" description="Disordered" evidence="8">
    <location>
        <begin position="546"/>
        <end position="586"/>
    </location>
</feature>
<feature type="region of interest" description="Disordered" evidence="8">
    <location>
        <begin position="411"/>
        <end position="444"/>
    </location>
</feature>
<dbReference type="Proteomes" id="UP000191144">
    <property type="component" value="Chromosome A"/>
</dbReference>
<evidence type="ECO:0000256" key="7">
    <source>
        <dbReference type="ARBA" id="ARBA00024979"/>
    </source>
</evidence>
<sequence length="586" mass="66855">MSFRVSKSEWRSIEAEKDQNAQNMECIPENEGDEVQESRLQSLVSLLTSSPYDVFLMLNEHIESVDWDSKAETLAKPIGNFLTMLFFVTRLLQDNLIQPNIHNIGKKHDSFDLSKSKILQDVEFWSHTATTEISDRHLDWYWELLGFMNILLQFSCCILLLANMLISYKFLHARYQVYSLFYCQSRPRSKNVTKRSLNDLGYRSLHDISRGSLWYMVKAMFWHKKIKGPEQPLGKCYYDLRKWAPGKFCAALFSTFSPICLIFLTVMDVSFFAALPVLAHQYISFLLIYERYEDRLDDEACLSEANHAEIYEKIIKPKSAVKTQDAMVDATPYGGRSAVFFPSFTTTRSHIFQTHTVLGDVITERYNPATDVFEDVETTNVARNYVSRDSIHLQDRTPREKVINGASVRPMFWSRQPSPSKNGTPSKFLHNKASPTSAPLTPNLKPLNGADVSMMNNTFGMMNRTGSTNHDMCISRSINNSRIRRNSTSPIKPVGYMSAAGLRNIHRPVMEGDTSISFSIDGTHTELPFEEVVRRGRRTHIDSRFTRDAPVGRSSAASSRHSSISPIKGGNHSFRGDVSDTRPPFR</sequence>
<evidence type="ECO:0000313" key="10">
    <source>
        <dbReference type="EMBL" id="SCU77366.1"/>
    </source>
</evidence>
<proteinExistence type="inferred from homology"/>
<keyword evidence="11" id="KW-1185">Reference proteome</keyword>
<keyword evidence="5 9" id="KW-1133">Transmembrane helix</keyword>
<evidence type="ECO:0000256" key="1">
    <source>
        <dbReference type="ARBA" id="ARBA00004232"/>
    </source>
</evidence>